<evidence type="ECO:0000256" key="2">
    <source>
        <dbReference type="SAM" id="Phobius"/>
    </source>
</evidence>
<keyword evidence="2" id="KW-0472">Membrane</keyword>
<dbReference type="AlphaFoldDB" id="A0A7J5YCZ8"/>
<comment type="caution">
    <text evidence="3">The sequence shown here is derived from an EMBL/GenBank/DDBJ whole genome shotgun (WGS) entry which is preliminary data.</text>
</comment>
<feature type="transmembrane region" description="Helical" evidence="2">
    <location>
        <begin position="49"/>
        <end position="76"/>
    </location>
</feature>
<sequence length="266" mass="27690">MFGYLSSTNSRSLRRRSECLGRGWMQDRCRVELLGAGGALAALSRVASILAVILVPLVLVLITFHVSYLAVCSLVVRSGAVVASCCRLAAVVAATCIRAGVAVSPTVLRSDCSFMDKHTARLTSVSAASVPAAVLVAAAGHFAVVVPLEAPAPGGAAAPEPARPVVKAFVRGGPALRPSSLYCFSRVSASSRCSSANVTSSRKSQASGTVKLACGGVTEVTTGGERQSIRHRDGWRGEEKREREEGEGVVVKTRAATPPEDKTENN</sequence>
<reference evidence="3 4" key="1">
    <citation type="submission" date="2020-03" db="EMBL/GenBank/DDBJ databases">
        <title>Dissostichus mawsoni Genome sequencing and assembly.</title>
        <authorList>
            <person name="Park H."/>
        </authorList>
    </citation>
    <scope>NUCLEOTIDE SEQUENCE [LARGE SCALE GENOMIC DNA]</scope>
    <source>
        <strain evidence="3">DM0001</strain>
        <tissue evidence="3">Muscle</tissue>
    </source>
</reference>
<dbReference type="EMBL" id="JAAKFY010000013">
    <property type="protein sequence ID" value="KAF3847334.1"/>
    <property type="molecule type" value="Genomic_DNA"/>
</dbReference>
<evidence type="ECO:0000256" key="1">
    <source>
        <dbReference type="SAM" id="MobiDB-lite"/>
    </source>
</evidence>
<protein>
    <submittedName>
        <fullName evidence="3">Uncharacterized protein</fullName>
    </submittedName>
</protein>
<keyword evidence="4" id="KW-1185">Reference proteome</keyword>
<dbReference type="Proteomes" id="UP000518266">
    <property type="component" value="Unassembled WGS sequence"/>
</dbReference>
<organism evidence="3 4">
    <name type="scientific">Dissostichus mawsoni</name>
    <name type="common">Antarctic cod</name>
    <dbReference type="NCBI Taxonomy" id="36200"/>
    <lineage>
        <taxon>Eukaryota</taxon>
        <taxon>Metazoa</taxon>
        <taxon>Chordata</taxon>
        <taxon>Craniata</taxon>
        <taxon>Vertebrata</taxon>
        <taxon>Euteleostomi</taxon>
        <taxon>Actinopterygii</taxon>
        <taxon>Neopterygii</taxon>
        <taxon>Teleostei</taxon>
        <taxon>Neoteleostei</taxon>
        <taxon>Acanthomorphata</taxon>
        <taxon>Eupercaria</taxon>
        <taxon>Perciformes</taxon>
        <taxon>Notothenioidei</taxon>
        <taxon>Nototheniidae</taxon>
        <taxon>Dissostichus</taxon>
    </lineage>
</organism>
<accession>A0A7J5YCZ8</accession>
<feature type="region of interest" description="Disordered" evidence="1">
    <location>
        <begin position="223"/>
        <end position="266"/>
    </location>
</feature>
<feature type="compositionally biased region" description="Basic and acidic residues" evidence="1">
    <location>
        <begin position="227"/>
        <end position="246"/>
    </location>
</feature>
<feature type="transmembrane region" description="Helical" evidence="2">
    <location>
        <begin position="88"/>
        <end position="108"/>
    </location>
</feature>
<proteinExistence type="predicted"/>
<gene>
    <name evidence="3" type="ORF">F7725_020363</name>
</gene>
<name>A0A7J5YCZ8_DISMA</name>
<evidence type="ECO:0000313" key="3">
    <source>
        <dbReference type="EMBL" id="KAF3847334.1"/>
    </source>
</evidence>
<keyword evidence="2" id="KW-0812">Transmembrane</keyword>
<keyword evidence="2" id="KW-1133">Transmembrane helix</keyword>
<evidence type="ECO:0000313" key="4">
    <source>
        <dbReference type="Proteomes" id="UP000518266"/>
    </source>
</evidence>